<accession>A0A9W4T7R1</accession>
<organism evidence="1 2">
    <name type="scientific">Funneliformis geosporum</name>
    <dbReference type="NCBI Taxonomy" id="1117311"/>
    <lineage>
        <taxon>Eukaryota</taxon>
        <taxon>Fungi</taxon>
        <taxon>Fungi incertae sedis</taxon>
        <taxon>Mucoromycota</taxon>
        <taxon>Glomeromycotina</taxon>
        <taxon>Glomeromycetes</taxon>
        <taxon>Glomerales</taxon>
        <taxon>Glomeraceae</taxon>
        <taxon>Funneliformis</taxon>
    </lineage>
</organism>
<protein>
    <submittedName>
        <fullName evidence="1">1121_t:CDS:1</fullName>
    </submittedName>
</protein>
<evidence type="ECO:0000313" key="1">
    <source>
        <dbReference type="EMBL" id="CAI2196396.1"/>
    </source>
</evidence>
<sequence>LKEFLTVKEIICDKNSAYFKIYSSAYIKSTDIIQTSEVIMQMNGLATLQFLPMKKLYGME</sequence>
<dbReference type="AlphaFoldDB" id="A0A9W4T7R1"/>
<proteinExistence type="predicted"/>
<feature type="non-terminal residue" evidence="1">
    <location>
        <position position="1"/>
    </location>
</feature>
<evidence type="ECO:0000313" key="2">
    <source>
        <dbReference type="Proteomes" id="UP001153678"/>
    </source>
</evidence>
<name>A0A9W4T7R1_9GLOM</name>
<comment type="caution">
    <text evidence="1">The sequence shown here is derived from an EMBL/GenBank/DDBJ whole genome shotgun (WGS) entry which is preliminary data.</text>
</comment>
<dbReference type="EMBL" id="CAMKVN010014159">
    <property type="protein sequence ID" value="CAI2196396.1"/>
    <property type="molecule type" value="Genomic_DNA"/>
</dbReference>
<reference evidence="1" key="1">
    <citation type="submission" date="2022-08" db="EMBL/GenBank/DDBJ databases">
        <authorList>
            <person name="Kallberg Y."/>
            <person name="Tangrot J."/>
            <person name="Rosling A."/>
        </authorList>
    </citation>
    <scope>NUCLEOTIDE SEQUENCE</scope>
    <source>
        <strain evidence="1">Wild A</strain>
    </source>
</reference>
<keyword evidence="2" id="KW-1185">Reference proteome</keyword>
<gene>
    <name evidence="1" type="ORF">FWILDA_LOCUS17558</name>
</gene>
<dbReference type="Proteomes" id="UP001153678">
    <property type="component" value="Unassembled WGS sequence"/>
</dbReference>
<feature type="non-terminal residue" evidence="1">
    <location>
        <position position="60"/>
    </location>
</feature>